<evidence type="ECO:0000259" key="14">
    <source>
        <dbReference type="SMART" id="SM00918"/>
    </source>
</evidence>
<feature type="transmembrane region" description="Helical" evidence="12">
    <location>
        <begin position="839"/>
        <end position="858"/>
    </location>
</feature>
<dbReference type="InterPro" id="IPR056198">
    <property type="entry name" value="LBD_receptor"/>
</dbReference>
<feature type="domain" description="Ionotropic glutamate receptor L-glutamate and glycine-binding" evidence="14">
    <location>
        <begin position="667"/>
        <end position="728"/>
    </location>
</feature>
<name>A0AAG5CP62_ANOAO</name>
<feature type="domain" description="Ionotropic glutamate receptor L-glutamate and glycine-binding" evidence="14">
    <location>
        <begin position="222"/>
        <end position="282"/>
    </location>
</feature>
<keyword evidence="6" id="KW-0406">Ion transport</keyword>
<dbReference type="EnsemblMetazoa" id="ENSAATROPT000372">
    <property type="protein sequence ID" value="ENSAATROPP000354"/>
    <property type="gene ID" value="ENSAATROPG000305"/>
</dbReference>
<organism evidence="15 16">
    <name type="scientific">Anopheles atroparvus</name>
    <name type="common">European mosquito</name>
    <dbReference type="NCBI Taxonomy" id="41427"/>
    <lineage>
        <taxon>Eukaryota</taxon>
        <taxon>Metazoa</taxon>
        <taxon>Ecdysozoa</taxon>
        <taxon>Arthropoda</taxon>
        <taxon>Hexapoda</taxon>
        <taxon>Insecta</taxon>
        <taxon>Pterygota</taxon>
        <taxon>Neoptera</taxon>
        <taxon>Endopterygota</taxon>
        <taxon>Diptera</taxon>
        <taxon>Nematocera</taxon>
        <taxon>Culicoidea</taxon>
        <taxon>Culicidae</taxon>
        <taxon>Anophelinae</taxon>
        <taxon>Anopheles</taxon>
    </lineage>
</organism>
<dbReference type="GO" id="GO:0005886">
    <property type="term" value="C:plasma membrane"/>
    <property type="evidence" value="ECO:0007669"/>
    <property type="project" value="UniProtKB-SubCell"/>
</dbReference>
<evidence type="ECO:0000256" key="10">
    <source>
        <dbReference type="ARBA" id="ARBA00023286"/>
    </source>
</evidence>
<proteinExistence type="predicted"/>
<dbReference type="PANTHER" id="PTHR42643">
    <property type="entry name" value="IONOTROPIC RECEPTOR 20A-RELATED"/>
    <property type="match status" value="1"/>
</dbReference>
<evidence type="ECO:0000313" key="16">
    <source>
        <dbReference type="Proteomes" id="UP000075880"/>
    </source>
</evidence>
<keyword evidence="9" id="KW-0325">Glycoprotein</keyword>
<dbReference type="SMART" id="SM00918">
    <property type="entry name" value="Lig_chan-Glu_bd"/>
    <property type="match status" value="2"/>
</dbReference>
<keyword evidence="8" id="KW-0675">Receptor</keyword>
<evidence type="ECO:0000313" key="15">
    <source>
        <dbReference type="EnsemblMetazoa" id="ENSAATROPP000354"/>
    </source>
</evidence>
<evidence type="ECO:0000256" key="8">
    <source>
        <dbReference type="ARBA" id="ARBA00023170"/>
    </source>
</evidence>
<dbReference type="InterPro" id="IPR052192">
    <property type="entry name" value="Insect_Ionotropic_Sensory_Rcpt"/>
</dbReference>
<dbReference type="PANTHER" id="PTHR42643:SF30">
    <property type="entry name" value="IONOTROPIC RECEPTOR 40A-RELATED"/>
    <property type="match status" value="1"/>
</dbReference>
<dbReference type="Proteomes" id="UP000075880">
    <property type="component" value="Unassembled WGS sequence"/>
</dbReference>
<evidence type="ECO:0000256" key="13">
    <source>
        <dbReference type="SAM" id="SignalP"/>
    </source>
</evidence>
<evidence type="ECO:0000256" key="9">
    <source>
        <dbReference type="ARBA" id="ARBA00023180"/>
    </source>
</evidence>
<feature type="signal peptide" evidence="13">
    <location>
        <begin position="1"/>
        <end position="17"/>
    </location>
</feature>
<dbReference type="SUPFAM" id="SSF53850">
    <property type="entry name" value="Periplasmic binding protein-like II"/>
    <property type="match status" value="2"/>
</dbReference>
<keyword evidence="16" id="KW-1185">Reference proteome</keyword>
<evidence type="ECO:0000256" key="5">
    <source>
        <dbReference type="ARBA" id="ARBA00022989"/>
    </source>
</evidence>
<sequence>MDGRWLVVALIIRGSLGAVPLEPRHDTKRYDYLLAPLASHYRRTKLAVNFCLENDVRLLSSSEELDTINALLQGHMGWMVVTVHYSTQCGQMLFFQNVFLAATYRALEEMVASMDYDCYDASGFYMVSVADRSLNESSIVKVFTTLWRYRLINVVFIAPLDGENYHAYRYDPYQQNSCGTVQLALVDQYTGNRWQRLSHWFRDSMRNFRGCPLKIGTFEMKPFSMARLRGGKTVFVGLEVDIMEAIATRLNFSYEFVCPADKRKSGSLTPANGTGLMGMIRRAEVDFGFGAVGHSPIRSRLLRSSYPGIITQLTMAIPPKKPYSSLEKLFQPFTATAWALIVVCYTLLCALSVVVFYTRWSPCVEHIPDVFYTIWTILMGGPGSDVRRHSTRIYIISLLLNALVVRNLYQSALFRYLKSTDLTSSNLHTYDDINAAGLYYYMYPTTRHFFNDNPWVNKRQEQPTEKGEVKNITNDVEYLNAPLNNFFRYPQLSVHFQTQPQSGESNGGGALLQSVGEVLCLNSDWLVATVGERVATSVPYYNVLLADNYQAMRAILLSLTHEHYDSSGRSVLVVYGAIHMASIGTILATLWDLRMVNAVLIVHSSSGAVHSAYTYDPYVRGKCEAIEPILLDQFRDGRWERLTDWYPERLRNFNGCPLKVGTFVAKPFSMVRKMTPDGPVRFGLEITVVENVAEHFNFSIKYRTPSGKVKWGLTKATNSTGMMGMIQRGEVEFGFGCLGMNVFRNRYLKMGTPSFLTQLTMAVPPDQPYTSLEKLFQPFSSAAWLCIVLCYVIFALLTVLIFDSKLVHPPERLRNPVYNLWVQLMGGPTRKLRRNSTRMFIVGFVLNTLVVRTMYQAAMFDRLQAQTKLASRLNTFQDINDAKLFYYMYITTSMYYLDNPLLQGRIRIVKDESKDWDKIMYDISQHKLAGVFVVPLDCIEYYVKTYGNRGLVFVGKHTGINYNMGLYYPKTSPLTKPFNVIIGRFQAAGLMNSWKEQFRDTRYWTSVKSQPEPTSLKWHQISGCFYLWGLLLAFSLVAFFGEITMKNSE</sequence>
<reference evidence="15" key="1">
    <citation type="submission" date="2024-04" db="UniProtKB">
        <authorList>
            <consortium name="EnsemblMetazoa"/>
        </authorList>
    </citation>
    <scope>IDENTIFICATION</scope>
    <source>
        <strain evidence="15">EBRO</strain>
    </source>
</reference>
<keyword evidence="5 12" id="KW-1133">Transmembrane helix</keyword>
<keyword evidence="7 12" id="KW-0472">Membrane</keyword>
<comment type="subcellular location">
    <subcellularLocation>
        <location evidence="1">Cell membrane</location>
        <topology evidence="1">Multi-pass membrane protein</topology>
    </subcellularLocation>
</comment>
<evidence type="ECO:0000256" key="1">
    <source>
        <dbReference type="ARBA" id="ARBA00004651"/>
    </source>
</evidence>
<dbReference type="Pfam" id="PF24061">
    <property type="entry name" value="LBD_receptor"/>
    <property type="match status" value="2"/>
</dbReference>
<accession>A0AAG5CP62</accession>
<feature type="chain" id="PRO_5042576299" description="Ionotropic glutamate receptor L-glutamate and glycine-binding domain-containing protein" evidence="13">
    <location>
        <begin position="18"/>
        <end position="1049"/>
    </location>
</feature>
<keyword evidence="13" id="KW-0732">Signal</keyword>
<feature type="transmembrane region" description="Helical" evidence="12">
    <location>
        <begin position="572"/>
        <end position="591"/>
    </location>
</feature>
<evidence type="ECO:0000256" key="6">
    <source>
        <dbReference type="ARBA" id="ARBA00023065"/>
    </source>
</evidence>
<feature type="transmembrane region" description="Helical" evidence="12">
    <location>
        <begin position="1025"/>
        <end position="1045"/>
    </location>
</feature>
<evidence type="ECO:0000256" key="11">
    <source>
        <dbReference type="ARBA" id="ARBA00023303"/>
    </source>
</evidence>
<dbReference type="GO" id="GO:0015276">
    <property type="term" value="F:ligand-gated monoatomic ion channel activity"/>
    <property type="evidence" value="ECO:0007669"/>
    <property type="project" value="InterPro"/>
</dbReference>
<feature type="transmembrane region" description="Helical" evidence="12">
    <location>
        <begin position="337"/>
        <end position="358"/>
    </location>
</feature>
<dbReference type="Gene3D" id="3.40.190.10">
    <property type="entry name" value="Periplasmic binding protein-like II"/>
    <property type="match status" value="2"/>
</dbReference>
<protein>
    <recommendedName>
        <fullName evidence="14">Ionotropic glutamate receptor L-glutamate and glycine-binding domain-containing protein</fullName>
    </recommendedName>
</protein>
<keyword evidence="3" id="KW-1003">Cell membrane</keyword>
<feature type="transmembrane region" description="Helical" evidence="12">
    <location>
        <begin position="782"/>
        <end position="802"/>
    </location>
</feature>
<keyword evidence="4 12" id="KW-0812">Transmembrane</keyword>
<dbReference type="Gene3D" id="1.10.287.70">
    <property type="match status" value="2"/>
</dbReference>
<evidence type="ECO:0000256" key="4">
    <source>
        <dbReference type="ARBA" id="ARBA00022692"/>
    </source>
</evidence>
<evidence type="ECO:0000256" key="2">
    <source>
        <dbReference type="ARBA" id="ARBA00022448"/>
    </source>
</evidence>
<evidence type="ECO:0000256" key="7">
    <source>
        <dbReference type="ARBA" id="ARBA00023136"/>
    </source>
</evidence>
<keyword evidence="10" id="KW-1071">Ligand-gated ion channel</keyword>
<evidence type="ECO:0000256" key="12">
    <source>
        <dbReference type="SAM" id="Phobius"/>
    </source>
</evidence>
<keyword evidence="2" id="KW-0813">Transport</keyword>
<evidence type="ECO:0000256" key="3">
    <source>
        <dbReference type="ARBA" id="ARBA00022475"/>
    </source>
</evidence>
<dbReference type="InterPro" id="IPR019594">
    <property type="entry name" value="Glu/Gly-bd"/>
</dbReference>
<keyword evidence="11" id="KW-0407">Ion channel</keyword>
<dbReference type="AlphaFoldDB" id="A0AAG5CP62"/>